<dbReference type="RefSeq" id="WP_083166370.1">
    <property type="nucleotide sequence ID" value="NZ_MVHF01000027.1"/>
</dbReference>
<dbReference type="PANTHER" id="PTHR43798">
    <property type="entry name" value="MONOACYLGLYCEROL LIPASE"/>
    <property type="match status" value="1"/>
</dbReference>
<accession>A0A1X0APU5</accession>
<dbReference type="AlphaFoldDB" id="A0A1X0APU5"/>
<dbReference type="STRING" id="1927124.BST13_23170"/>
<comment type="caution">
    <text evidence="2">The sequence shown here is derived from an EMBL/GenBank/DDBJ whole genome shotgun (WGS) entry which is preliminary data.</text>
</comment>
<dbReference type="GO" id="GO:0046464">
    <property type="term" value="P:acylglycerol catabolic process"/>
    <property type="evidence" value="ECO:0007669"/>
    <property type="project" value="TreeGrafter"/>
</dbReference>
<sequence length="273" mass="29669">MSVNIRPRTMTADGLSIRFAEGGAGPVEALLLSPWPESIFAYEQVWPRLTEEAHVVAVDLPGFGGSERREALMNPKSMGDFIVRIADVLDLDKPHVVAPDVGTSATLFAASAHPDRFASLVIGTGGAAVPITLGSPLKDWVEAPDLEPYRRIGGRKIVEIALDTIAGYEPSDEVRGDYIASYDGDKFAESIAYVQSYPQQLPILGTLLPGIHTPVRVVQGSEDQVVPAVNATYLGDRLPNSKVDFIDGGGHFVWEERADDYAALVVDWWDRTR</sequence>
<dbReference type="Proteomes" id="UP000192448">
    <property type="component" value="Unassembled WGS sequence"/>
</dbReference>
<dbReference type="Gene3D" id="3.40.50.1820">
    <property type="entry name" value="alpha/beta hydrolase"/>
    <property type="match status" value="1"/>
</dbReference>
<dbReference type="EMBL" id="MVHF01000027">
    <property type="protein sequence ID" value="ORA32083.1"/>
    <property type="molecule type" value="Genomic_DNA"/>
</dbReference>
<organism evidence="2 3">
    <name type="scientific">Mycobacterium aquaticum</name>
    <dbReference type="NCBI Taxonomy" id="1927124"/>
    <lineage>
        <taxon>Bacteria</taxon>
        <taxon>Bacillati</taxon>
        <taxon>Actinomycetota</taxon>
        <taxon>Actinomycetes</taxon>
        <taxon>Mycobacteriales</taxon>
        <taxon>Mycobacteriaceae</taxon>
        <taxon>Mycobacterium</taxon>
    </lineage>
</organism>
<dbReference type="InterPro" id="IPR000073">
    <property type="entry name" value="AB_hydrolase_1"/>
</dbReference>
<evidence type="ECO:0000313" key="2">
    <source>
        <dbReference type="EMBL" id="ORA32083.1"/>
    </source>
</evidence>
<dbReference type="GO" id="GO:0047372">
    <property type="term" value="F:monoacylglycerol lipase activity"/>
    <property type="evidence" value="ECO:0007669"/>
    <property type="project" value="TreeGrafter"/>
</dbReference>
<keyword evidence="3" id="KW-1185">Reference proteome</keyword>
<dbReference type="SUPFAM" id="SSF53474">
    <property type="entry name" value="alpha/beta-Hydrolases"/>
    <property type="match status" value="1"/>
</dbReference>
<evidence type="ECO:0000259" key="1">
    <source>
        <dbReference type="Pfam" id="PF12697"/>
    </source>
</evidence>
<dbReference type="OrthoDB" id="27092at2"/>
<reference evidence="2 3" key="1">
    <citation type="submission" date="2017-02" db="EMBL/GenBank/DDBJ databases">
        <title>The new phylogeny of genus Mycobacterium.</title>
        <authorList>
            <person name="Tortoli E."/>
            <person name="Trovato A."/>
            <person name="Cirillo D.M."/>
        </authorList>
    </citation>
    <scope>NUCLEOTIDE SEQUENCE [LARGE SCALE GENOMIC DNA]</scope>
    <source>
        <strain evidence="2 3">RW6</strain>
    </source>
</reference>
<dbReference type="PANTHER" id="PTHR43798:SF33">
    <property type="entry name" value="HYDROLASE, PUTATIVE (AFU_ORTHOLOGUE AFUA_2G14860)-RELATED"/>
    <property type="match status" value="1"/>
</dbReference>
<proteinExistence type="predicted"/>
<dbReference type="InterPro" id="IPR029058">
    <property type="entry name" value="AB_hydrolase_fold"/>
</dbReference>
<feature type="domain" description="AB hydrolase-1" evidence="1">
    <location>
        <begin position="42"/>
        <end position="263"/>
    </location>
</feature>
<dbReference type="InterPro" id="IPR050266">
    <property type="entry name" value="AB_hydrolase_sf"/>
</dbReference>
<dbReference type="GO" id="GO:0016020">
    <property type="term" value="C:membrane"/>
    <property type="evidence" value="ECO:0007669"/>
    <property type="project" value="TreeGrafter"/>
</dbReference>
<dbReference type="PRINTS" id="PR00111">
    <property type="entry name" value="ABHYDROLASE"/>
</dbReference>
<protein>
    <recommendedName>
        <fullName evidence="1">AB hydrolase-1 domain-containing protein</fullName>
    </recommendedName>
</protein>
<dbReference type="Pfam" id="PF12697">
    <property type="entry name" value="Abhydrolase_6"/>
    <property type="match status" value="1"/>
</dbReference>
<name>A0A1X0APU5_9MYCO</name>
<gene>
    <name evidence="2" type="ORF">BST13_23170</name>
</gene>
<evidence type="ECO:0000313" key="3">
    <source>
        <dbReference type="Proteomes" id="UP000192448"/>
    </source>
</evidence>